<protein>
    <submittedName>
        <fullName evidence="8">DMT family transporter</fullName>
    </submittedName>
</protein>
<dbReference type="InterPro" id="IPR000620">
    <property type="entry name" value="EamA_dom"/>
</dbReference>
<feature type="transmembrane region" description="Helical" evidence="6">
    <location>
        <begin position="230"/>
        <end position="248"/>
    </location>
</feature>
<evidence type="ECO:0000256" key="6">
    <source>
        <dbReference type="SAM" id="Phobius"/>
    </source>
</evidence>
<comment type="subcellular location">
    <subcellularLocation>
        <location evidence="1">Cell membrane</location>
        <topology evidence="1">Multi-pass membrane protein</topology>
    </subcellularLocation>
</comment>
<feature type="transmembrane region" description="Helical" evidence="6">
    <location>
        <begin position="255"/>
        <end position="278"/>
    </location>
</feature>
<keyword evidence="9" id="KW-1185">Reference proteome</keyword>
<dbReference type="InterPro" id="IPR037185">
    <property type="entry name" value="EmrE-like"/>
</dbReference>
<feature type="transmembrane region" description="Helical" evidence="6">
    <location>
        <begin position="21"/>
        <end position="41"/>
    </location>
</feature>
<evidence type="ECO:0000256" key="3">
    <source>
        <dbReference type="ARBA" id="ARBA00022692"/>
    </source>
</evidence>
<evidence type="ECO:0000256" key="5">
    <source>
        <dbReference type="ARBA" id="ARBA00023136"/>
    </source>
</evidence>
<dbReference type="Pfam" id="PF00892">
    <property type="entry name" value="EamA"/>
    <property type="match status" value="1"/>
</dbReference>
<keyword evidence="4 6" id="KW-1133">Transmembrane helix</keyword>
<feature type="transmembrane region" description="Helical" evidence="6">
    <location>
        <begin position="159"/>
        <end position="176"/>
    </location>
</feature>
<comment type="caution">
    <text evidence="8">The sequence shown here is derived from an EMBL/GenBank/DDBJ whole genome shotgun (WGS) entry which is preliminary data.</text>
</comment>
<feature type="transmembrane region" description="Helical" evidence="6">
    <location>
        <begin position="284"/>
        <end position="300"/>
    </location>
</feature>
<keyword evidence="2" id="KW-1003">Cell membrane</keyword>
<evidence type="ECO:0000256" key="2">
    <source>
        <dbReference type="ARBA" id="ARBA00022475"/>
    </source>
</evidence>
<dbReference type="PANTHER" id="PTHR32322:SF18">
    <property type="entry name" value="S-ADENOSYLMETHIONINE_S-ADENOSYLHOMOCYSTEINE TRANSPORTER"/>
    <property type="match status" value="1"/>
</dbReference>
<dbReference type="EMBL" id="JBHMEA010000042">
    <property type="protein sequence ID" value="MFB9232681.1"/>
    <property type="molecule type" value="Genomic_DNA"/>
</dbReference>
<proteinExistence type="predicted"/>
<accession>A0ABV5JIJ5</accession>
<dbReference type="Proteomes" id="UP001589683">
    <property type="component" value="Unassembled WGS sequence"/>
</dbReference>
<dbReference type="PANTHER" id="PTHR32322">
    <property type="entry name" value="INNER MEMBRANE TRANSPORTER"/>
    <property type="match status" value="1"/>
</dbReference>
<dbReference type="InterPro" id="IPR050638">
    <property type="entry name" value="AA-Vitamin_Transporters"/>
</dbReference>
<evidence type="ECO:0000259" key="7">
    <source>
        <dbReference type="Pfam" id="PF00892"/>
    </source>
</evidence>
<organism evidence="8 9">
    <name type="scientific">Pseudohalocynthiibacter aestuariivivens</name>
    <dbReference type="NCBI Taxonomy" id="1591409"/>
    <lineage>
        <taxon>Bacteria</taxon>
        <taxon>Pseudomonadati</taxon>
        <taxon>Pseudomonadota</taxon>
        <taxon>Alphaproteobacteria</taxon>
        <taxon>Rhodobacterales</taxon>
        <taxon>Paracoccaceae</taxon>
        <taxon>Pseudohalocynthiibacter</taxon>
    </lineage>
</organism>
<evidence type="ECO:0000313" key="9">
    <source>
        <dbReference type="Proteomes" id="UP001589683"/>
    </source>
</evidence>
<feature type="domain" description="EamA" evidence="7">
    <location>
        <begin position="18"/>
        <end position="149"/>
    </location>
</feature>
<evidence type="ECO:0000256" key="1">
    <source>
        <dbReference type="ARBA" id="ARBA00004651"/>
    </source>
</evidence>
<gene>
    <name evidence="8" type="ORF">ACFFUT_12870</name>
</gene>
<sequence length="313" mass="32435">MTDLSLTQTAQQNADVLKGNVTCVAAVAFFSLGFPAAEILLQSWGALSLIAVRNALGAILILLVWLSFEGIRAARKAPWLRGIWIGALGFGSGSTLLVFTQSLTDPVVTALAAATMPVSGVALEVVLDGRRLTFWFVSGVVLVLAGGFIATGINLSDAGFGLGAVIGLLASALFAWGSRATVKNLPGLSSLGMTTVTSIGMMGFCIAAYCVGVFFETPGTNIPVIDTKSVGLMIVYSCVALAISQVLWIRGVGGLGIGVASFHLNAAPFYVMLILLAMGRDWNWQQAIGAAVLATGVIVAQRRNGKSKTVATP</sequence>
<evidence type="ECO:0000256" key="4">
    <source>
        <dbReference type="ARBA" id="ARBA00022989"/>
    </source>
</evidence>
<feature type="transmembrane region" description="Helical" evidence="6">
    <location>
        <begin position="134"/>
        <end position="153"/>
    </location>
</feature>
<feature type="transmembrane region" description="Helical" evidence="6">
    <location>
        <begin position="80"/>
        <end position="100"/>
    </location>
</feature>
<dbReference type="RefSeq" id="WP_213890366.1">
    <property type="nucleotide sequence ID" value="NZ_JAGFNU010000010.1"/>
</dbReference>
<keyword evidence="5 6" id="KW-0472">Membrane</keyword>
<evidence type="ECO:0000313" key="8">
    <source>
        <dbReference type="EMBL" id="MFB9232681.1"/>
    </source>
</evidence>
<name>A0ABV5JIJ5_9RHOB</name>
<reference evidence="8 9" key="1">
    <citation type="submission" date="2024-09" db="EMBL/GenBank/DDBJ databases">
        <authorList>
            <person name="Sun Q."/>
            <person name="Mori K."/>
        </authorList>
    </citation>
    <scope>NUCLEOTIDE SEQUENCE [LARGE SCALE GENOMIC DNA]</scope>
    <source>
        <strain evidence="8 9">CECT 8726</strain>
    </source>
</reference>
<feature type="transmembrane region" description="Helical" evidence="6">
    <location>
        <begin position="106"/>
        <end position="127"/>
    </location>
</feature>
<dbReference type="SUPFAM" id="SSF103481">
    <property type="entry name" value="Multidrug resistance efflux transporter EmrE"/>
    <property type="match status" value="1"/>
</dbReference>
<feature type="transmembrane region" description="Helical" evidence="6">
    <location>
        <begin position="47"/>
        <end position="68"/>
    </location>
</feature>
<feature type="transmembrane region" description="Helical" evidence="6">
    <location>
        <begin position="188"/>
        <end position="215"/>
    </location>
</feature>
<keyword evidence="3 6" id="KW-0812">Transmembrane</keyword>